<evidence type="ECO:0000313" key="2">
    <source>
        <dbReference type="EMBL" id="CAE4565076.1"/>
    </source>
</evidence>
<name>A0A7S4UPQ1_9DINO</name>
<keyword evidence="1" id="KW-0472">Membrane</keyword>
<protein>
    <submittedName>
        <fullName evidence="2">Uncharacterized protein</fullName>
    </submittedName>
</protein>
<organism evidence="2">
    <name type="scientific">Alexandrium monilatum</name>
    <dbReference type="NCBI Taxonomy" id="311494"/>
    <lineage>
        <taxon>Eukaryota</taxon>
        <taxon>Sar</taxon>
        <taxon>Alveolata</taxon>
        <taxon>Dinophyceae</taxon>
        <taxon>Gonyaulacales</taxon>
        <taxon>Pyrocystaceae</taxon>
        <taxon>Alexandrium</taxon>
    </lineage>
</organism>
<evidence type="ECO:0000256" key="1">
    <source>
        <dbReference type="SAM" id="Phobius"/>
    </source>
</evidence>
<dbReference type="EMBL" id="HBNR01007142">
    <property type="protein sequence ID" value="CAE4565076.1"/>
    <property type="molecule type" value="Transcribed_RNA"/>
</dbReference>
<proteinExistence type="predicted"/>
<keyword evidence="1" id="KW-1133">Transmembrane helix</keyword>
<feature type="transmembrane region" description="Helical" evidence="1">
    <location>
        <begin position="63"/>
        <end position="82"/>
    </location>
</feature>
<reference evidence="2" key="1">
    <citation type="submission" date="2021-01" db="EMBL/GenBank/DDBJ databases">
        <authorList>
            <person name="Corre E."/>
            <person name="Pelletier E."/>
            <person name="Niang G."/>
            <person name="Scheremetjew M."/>
            <person name="Finn R."/>
            <person name="Kale V."/>
            <person name="Holt S."/>
            <person name="Cochrane G."/>
            <person name="Meng A."/>
            <person name="Brown T."/>
            <person name="Cohen L."/>
        </authorList>
    </citation>
    <scope>NUCLEOTIDE SEQUENCE</scope>
    <source>
        <strain evidence="2">CCMP3105</strain>
    </source>
</reference>
<sequence length="235" mass="26013">MASHAKHLLYAALAPTDAGKRTINIAGIFPEVFVASCLLLFTPPVVKSVYLAFDPLVSYWFDFKTKVVVALPAVFIGAGYVMQALRRAPRRGAIALSLLGPSMALAVQANNIAANALELSNDFAASDCEPFTRKYPLESSWQAASDFQKQCWSKVGEEYLLIHCHDYSEHAFKHPGWAFLENMEHRPDMKMKEHSATVLPGPARLRTGCDLQLHRDLPEHCCACLAWTDHEGEGV</sequence>
<feature type="transmembrane region" description="Helical" evidence="1">
    <location>
        <begin position="23"/>
        <end position="43"/>
    </location>
</feature>
<keyword evidence="1" id="KW-0812">Transmembrane</keyword>
<accession>A0A7S4UPQ1</accession>
<gene>
    <name evidence="2" type="ORF">AMON00008_LOCUS4695</name>
</gene>
<dbReference type="AlphaFoldDB" id="A0A7S4UPQ1"/>